<dbReference type="NCBIfam" id="TIGR00528">
    <property type="entry name" value="gcvT"/>
    <property type="match status" value="1"/>
</dbReference>
<comment type="function">
    <text evidence="7">The glycine cleavage system catalyzes the degradation of glycine.</text>
</comment>
<accession>A0A2I1JW96</accession>
<dbReference type="EC" id="2.1.2.10" evidence="2 7"/>
<evidence type="ECO:0000256" key="8">
    <source>
        <dbReference type="PIRSR" id="PIRSR006487-1"/>
    </source>
</evidence>
<dbReference type="GO" id="GO:0005829">
    <property type="term" value="C:cytosol"/>
    <property type="evidence" value="ECO:0007669"/>
    <property type="project" value="TreeGrafter"/>
</dbReference>
<comment type="subunit">
    <text evidence="7">The glycine cleavage system is composed of four proteins: P, T, L and H.</text>
</comment>
<evidence type="ECO:0000259" key="9">
    <source>
        <dbReference type="Pfam" id="PF01571"/>
    </source>
</evidence>
<evidence type="ECO:0000256" key="2">
    <source>
        <dbReference type="ARBA" id="ARBA00012616"/>
    </source>
</evidence>
<dbReference type="OrthoDB" id="9774591at2"/>
<dbReference type="Gene3D" id="4.10.1250.10">
    <property type="entry name" value="Aminomethyltransferase fragment"/>
    <property type="match status" value="1"/>
</dbReference>
<comment type="catalytic activity">
    <reaction evidence="6 7">
        <text>N(6)-[(R)-S(8)-aminomethyldihydrolipoyl]-L-lysyl-[protein] + (6S)-5,6,7,8-tetrahydrofolate = N(6)-[(R)-dihydrolipoyl]-L-lysyl-[protein] + (6R)-5,10-methylene-5,6,7,8-tetrahydrofolate + NH4(+)</text>
        <dbReference type="Rhea" id="RHEA:16945"/>
        <dbReference type="Rhea" id="RHEA-COMP:10475"/>
        <dbReference type="Rhea" id="RHEA-COMP:10492"/>
        <dbReference type="ChEBI" id="CHEBI:15636"/>
        <dbReference type="ChEBI" id="CHEBI:28938"/>
        <dbReference type="ChEBI" id="CHEBI:57453"/>
        <dbReference type="ChEBI" id="CHEBI:83100"/>
        <dbReference type="ChEBI" id="CHEBI:83143"/>
        <dbReference type="EC" id="2.1.2.10"/>
    </reaction>
</comment>
<dbReference type="Gene3D" id="3.30.1360.120">
    <property type="entry name" value="Probable tRNA modification gtpase trme, domain 1"/>
    <property type="match status" value="1"/>
</dbReference>
<evidence type="ECO:0000256" key="4">
    <source>
        <dbReference type="ARBA" id="ARBA00022679"/>
    </source>
</evidence>
<feature type="domain" description="Aminomethyltransferase C-terminal" evidence="10">
    <location>
        <begin position="299"/>
        <end position="372"/>
    </location>
</feature>
<comment type="caution">
    <text evidence="11">The sequence shown here is derived from an EMBL/GenBank/DDBJ whole genome shotgun (WGS) entry which is preliminary data.</text>
</comment>
<reference evidence="11 12" key="1">
    <citation type="submission" date="2017-12" db="EMBL/GenBank/DDBJ databases">
        <title>Phylogenetic diversity of female urinary microbiome.</title>
        <authorList>
            <person name="Thomas-White K."/>
            <person name="Wolfe A.J."/>
        </authorList>
    </citation>
    <scope>NUCLEOTIDE SEQUENCE [LARGE SCALE GENOMIC DNA]</scope>
    <source>
        <strain evidence="11 12">UMB0898</strain>
    </source>
</reference>
<dbReference type="RefSeq" id="WP_006702039.1">
    <property type="nucleotide sequence ID" value="NZ_PKHE01000022.1"/>
</dbReference>
<proteinExistence type="inferred from homology"/>
<dbReference type="NCBIfam" id="NF001567">
    <property type="entry name" value="PRK00389.1"/>
    <property type="match status" value="1"/>
</dbReference>
<dbReference type="InterPro" id="IPR013977">
    <property type="entry name" value="GcvT_C"/>
</dbReference>
<feature type="domain" description="GCVT N-terminal" evidence="9">
    <location>
        <begin position="15"/>
        <end position="275"/>
    </location>
</feature>
<evidence type="ECO:0000256" key="1">
    <source>
        <dbReference type="ARBA" id="ARBA00008609"/>
    </source>
</evidence>
<sequence>MEPLRNEDGLFQTPMYDYYVEAGYDVSDFGGWALPIQFSRIQEEHDAVRNDVGIFDASHMGEVFITGNKEHVLDWLNGLITNEAHDCAINQAQYTAVVKEDGGTLDDLIYYRNGENEIIVTPNASNRIKIVDWFKAHNQDDQVTIDDRSLDYGLIAVQGPKSEELLQSMTDCDLSQIKSYHFLMDQTVDGVEHVIVSRTGYTGENGFELYIPWNDAEKLWRRFLELGEKYNLKECGLGARDTLRLEGGMALYGNDLSEDINPIEGGIGFAVKTDKEADFIGKEALKEVKKDPNRYISRGFELTGKGIARHGAEIFESEESEEPIGFVTSGTKSPTFGKAIGYALIRKPQAEFGKEIFVQIRNKRIPAVITKKDWLRHR</sequence>
<keyword evidence="4 7" id="KW-0808">Transferase</keyword>
<dbReference type="PANTHER" id="PTHR43757:SF2">
    <property type="entry name" value="AMINOMETHYLTRANSFERASE, MITOCHONDRIAL"/>
    <property type="match status" value="1"/>
</dbReference>
<feature type="binding site" evidence="8">
    <location>
        <position position="208"/>
    </location>
    <ligand>
        <name>substrate</name>
    </ligand>
</feature>
<keyword evidence="3 7" id="KW-0032">Aminotransferase</keyword>
<evidence type="ECO:0000313" key="12">
    <source>
        <dbReference type="Proteomes" id="UP000234384"/>
    </source>
</evidence>
<dbReference type="InterPro" id="IPR022903">
    <property type="entry name" value="GcvT_bac"/>
</dbReference>
<dbReference type="EMBL" id="PKHE01000022">
    <property type="protein sequence ID" value="PKY87650.1"/>
    <property type="molecule type" value="Genomic_DNA"/>
</dbReference>
<dbReference type="InterPro" id="IPR028896">
    <property type="entry name" value="GcvT/YgfZ/DmdA"/>
</dbReference>
<evidence type="ECO:0000256" key="3">
    <source>
        <dbReference type="ARBA" id="ARBA00022576"/>
    </source>
</evidence>
<dbReference type="InterPro" id="IPR027266">
    <property type="entry name" value="TrmE/GcvT-like"/>
</dbReference>
<evidence type="ECO:0000256" key="7">
    <source>
        <dbReference type="HAMAP-Rule" id="MF_00259"/>
    </source>
</evidence>
<dbReference type="InterPro" id="IPR006222">
    <property type="entry name" value="GCVT_N"/>
</dbReference>
<comment type="similarity">
    <text evidence="1 7">Belongs to the GcvT family.</text>
</comment>
<evidence type="ECO:0000313" key="11">
    <source>
        <dbReference type="EMBL" id="PKY87650.1"/>
    </source>
</evidence>
<dbReference type="Pfam" id="PF08669">
    <property type="entry name" value="GCV_T_C"/>
    <property type="match status" value="1"/>
</dbReference>
<evidence type="ECO:0000256" key="6">
    <source>
        <dbReference type="ARBA" id="ARBA00047665"/>
    </source>
</evidence>
<evidence type="ECO:0000256" key="5">
    <source>
        <dbReference type="ARBA" id="ARBA00031395"/>
    </source>
</evidence>
<dbReference type="SUPFAM" id="SSF103025">
    <property type="entry name" value="Folate-binding domain"/>
    <property type="match status" value="1"/>
</dbReference>
<dbReference type="AlphaFoldDB" id="A0A2I1JW96"/>
<dbReference type="SUPFAM" id="SSF101790">
    <property type="entry name" value="Aminomethyltransferase beta-barrel domain"/>
    <property type="match status" value="1"/>
</dbReference>
<dbReference type="HAMAP" id="MF_00259">
    <property type="entry name" value="GcvT"/>
    <property type="match status" value="1"/>
</dbReference>
<dbReference type="InterPro" id="IPR029043">
    <property type="entry name" value="GcvT/YgfZ_C"/>
</dbReference>
<dbReference type="PIRSF" id="PIRSF006487">
    <property type="entry name" value="GcvT"/>
    <property type="match status" value="1"/>
</dbReference>
<dbReference type="Gene3D" id="3.30.70.1400">
    <property type="entry name" value="Aminomethyltransferase beta-barrel domains"/>
    <property type="match status" value="1"/>
</dbReference>
<dbReference type="PANTHER" id="PTHR43757">
    <property type="entry name" value="AMINOMETHYLTRANSFERASE"/>
    <property type="match status" value="1"/>
</dbReference>
<dbReference type="GO" id="GO:0005960">
    <property type="term" value="C:glycine cleavage complex"/>
    <property type="evidence" value="ECO:0007669"/>
    <property type="project" value="InterPro"/>
</dbReference>
<dbReference type="FunFam" id="4.10.1250.10:FF:000001">
    <property type="entry name" value="Aminomethyltransferase"/>
    <property type="match status" value="1"/>
</dbReference>
<dbReference type="InterPro" id="IPR006223">
    <property type="entry name" value="GcvT"/>
</dbReference>
<dbReference type="Gene3D" id="2.40.30.110">
    <property type="entry name" value="Aminomethyltransferase beta-barrel domains"/>
    <property type="match status" value="1"/>
</dbReference>
<dbReference type="Proteomes" id="UP000234384">
    <property type="component" value="Unassembled WGS sequence"/>
</dbReference>
<dbReference type="GO" id="GO:0019464">
    <property type="term" value="P:glycine decarboxylation via glycine cleavage system"/>
    <property type="evidence" value="ECO:0007669"/>
    <property type="project" value="UniProtKB-UniRule"/>
</dbReference>
<protein>
    <recommendedName>
        <fullName evidence="2 7">Aminomethyltransferase</fullName>
        <ecNumber evidence="2 7">2.1.2.10</ecNumber>
    </recommendedName>
    <alternativeName>
        <fullName evidence="5 7">Glycine cleavage system T protein</fullName>
    </alternativeName>
</protein>
<gene>
    <name evidence="7 11" type="primary">gcvT</name>
    <name evidence="11" type="ORF">CYJ57_06925</name>
</gene>
<dbReference type="GO" id="GO:0008483">
    <property type="term" value="F:transaminase activity"/>
    <property type="evidence" value="ECO:0007669"/>
    <property type="project" value="UniProtKB-KW"/>
</dbReference>
<evidence type="ECO:0000259" key="10">
    <source>
        <dbReference type="Pfam" id="PF08669"/>
    </source>
</evidence>
<name>A0A2I1JW96_9LACT</name>
<dbReference type="Pfam" id="PF01571">
    <property type="entry name" value="GCV_T"/>
    <property type="match status" value="1"/>
</dbReference>
<organism evidence="11 12">
    <name type="scientific">Falseniella ignava</name>
    <dbReference type="NCBI Taxonomy" id="137730"/>
    <lineage>
        <taxon>Bacteria</taxon>
        <taxon>Bacillati</taxon>
        <taxon>Bacillota</taxon>
        <taxon>Bacilli</taxon>
        <taxon>Lactobacillales</taxon>
        <taxon>Aerococcaceae</taxon>
        <taxon>Falseniella</taxon>
    </lineage>
</organism>
<dbReference type="GO" id="GO:0004047">
    <property type="term" value="F:aminomethyltransferase activity"/>
    <property type="evidence" value="ECO:0007669"/>
    <property type="project" value="UniProtKB-UniRule"/>
</dbReference>